<feature type="transmembrane region" description="Helical" evidence="1">
    <location>
        <begin position="12"/>
        <end position="33"/>
    </location>
</feature>
<feature type="transmembrane region" description="Helical" evidence="1">
    <location>
        <begin position="82"/>
        <end position="100"/>
    </location>
</feature>
<keyword evidence="1" id="KW-0812">Transmembrane</keyword>
<protein>
    <submittedName>
        <fullName evidence="2">Uncharacterized protein</fullName>
    </submittedName>
</protein>
<dbReference type="KEGG" id="clk:CGC53_03800"/>
<keyword evidence="1" id="KW-1133">Transmembrane helix</keyword>
<evidence type="ECO:0000313" key="3">
    <source>
        <dbReference type="Proteomes" id="UP000217276"/>
    </source>
</evidence>
<evidence type="ECO:0000256" key="1">
    <source>
        <dbReference type="SAM" id="Phobius"/>
    </source>
</evidence>
<keyword evidence="1" id="KW-0472">Membrane</keyword>
<keyword evidence="3" id="KW-1185">Reference proteome</keyword>
<reference evidence="3" key="1">
    <citation type="submission" date="2017-06" db="EMBL/GenBank/DDBJ databases">
        <title>Capnocytophaga spp. assemblies.</title>
        <authorList>
            <person name="Gulvik C.A."/>
        </authorList>
    </citation>
    <scope>NUCLEOTIDE SEQUENCE [LARGE SCALE GENOMIC DNA]</scope>
    <source>
        <strain evidence="3">H6253</strain>
    </source>
</reference>
<dbReference type="EMBL" id="CP022384">
    <property type="protein sequence ID" value="ATA81531.1"/>
    <property type="molecule type" value="Genomic_DNA"/>
</dbReference>
<evidence type="ECO:0000313" key="2">
    <source>
        <dbReference type="EMBL" id="ATA81531.1"/>
    </source>
</evidence>
<dbReference type="AlphaFoldDB" id="A0A250F8U1"/>
<feature type="transmembrane region" description="Helical" evidence="1">
    <location>
        <begin position="112"/>
        <end position="134"/>
    </location>
</feature>
<proteinExistence type="predicted"/>
<organism evidence="2 3">
    <name type="scientific">Capnocytophaga leadbetteri</name>
    <dbReference type="NCBI Taxonomy" id="327575"/>
    <lineage>
        <taxon>Bacteria</taxon>
        <taxon>Pseudomonadati</taxon>
        <taxon>Bacteroidota</taxon>
        <taxon>Flavobacteriia</taxon>
        <taxon>Flavobacteriales</taxon>
        <taxon>Flavobacteriaceae</taxon>
        <taxon>Capnocytophaga</taxon>
    </lineage>
</organism>
<name>A0A250F8U1_9FLAO</name>
<dbReference type="RefSeq" id="WP_095913436.1">
    <property type="nucleotide sequence ID" value="NZ_CAUUPF010000039.1"/>
</dbReference>
<gene>
    <name evidence="2" type="ORF">CGC53_03800</name>
</gene>
<sequence>MNKFLFGNKNNRQIWIIFIVANLLYSLMIFMSIPHLQKLSQGLPILDIRAGGYTLEEVQALYTALGSEGRSYYLFPQLFFDIFYPGLFAVTYTWIIIRLLQQLSIQNKWLKGLCYLPLITSFFDYSENIIIFITLKSYPELSPTLVQLGSVCTFLKNISGMMTFSVMIVLFLVWVVRKLRQNKSSN</sequence>
<accession>A0A250F8U1</accession>
<feature type="transmembrane region" description="Helical" evidence="1">
    <location>
        <begin position="154"/>
        <end position="176"/>
    </location>
</feature>
<dbReference type="Proteomes" id="UP000217276">
    <property type="component" value="Chromosome"/>
</dbReference>